<evidence type="ECO:0000256" key="3">
    <source>
        <dbReference type="PROSITE-ProRule" id="PRU00221"/>
    </source>
</evidence>
<dbReference type="RefSeq" id="WP_152299060.1">
    <property type="nucleotide sequence ID" value="NZ_CP041166.1"/>
</dbReference>
<reference evidence="5" key="1">
    <citation type="submission" date="2019-06" db="EMBL/GenBank/DDBJ databases">
        <title>Sulfurimonas gotlandica sp. nov., a chemoautotrophic and psychrotolerant epsilonproteobacterium isolated from a pelagic redoxcline, and an emended description of the genus Sulfurimonas.</title>
        <authorList>
            <person name="Wang S."/>
            <person name="Jiang L."/>
            <person name="Shao Z."/>
        </authorList>
    </citation>
    <scope>NUCLEOTIDE SEQUENCE [LARGE SCALE GENOMIC DNA]</scope>
    <source>
        <strain evidence="5">1-1N</strain>
    </source>
</reference>
<accession>A0AAJ4DMC7</accession>
<protein>
    <submittedName>
        <fullName evidence="4">Uncharacterized protein</fullName>
    </submittedName>
</protein>
<dbReference type="PROSITE" id="PS50082">
    <property type="entry name" value="WD_REPEATS_2"/>
    <property type="match status" value="1"/>
</dbReference>
<organism evidence="4 5">
    <name type="scientific">Sulfurimonas xiamenensis</name>
    <dbReference type="NCBI Taxonomy" id="2590021"/>
    <lineage>
        <taxon>Bacteria</taxon>
        <taxon>Pseudomonadati</taxon>
        <taxon>Campylobacterota</taxon>
        <taxon>Epsilonproteobacteria</taxon>
        <taxon>Campylobacterales</taxon>
        <taxon>Sulfurimonadaceae</taxon>
        <taxon>Sulfurimonas</taxon>
    </lineage>
</organism>
<evidence type="ECO:0000256" key="2">
    <source>
        <dbReference type="ARBA" id="ARBA00022737"/>
    </source>
</evidence>
<gene>
    <name evidence="4" type="ORF">FJR47_03385</name>
</gene>
<keyword evidence="2" id="KW-0677">Repeat</keyword>
<keyword evidence="5" id="KW-1185">Reference proteome</keyword>
<evidence type="ECO:0000313" key="5">
    <source>
        <dbReference type="Proteomes" id="UP000326061"/>
    </source>
</evidence>
<dbReference type="KEGG" id="suln:FJR47_03385"/>
<dbReference type="InterPro" id="IPR011047">
    <property type="entry name" value="Quinoprotein_ADH-like_sf"/>
</dbReference>
<dbReference type="SUPFAM" id="SSF50998">
    <property type="entry name" value="Quinoprotein alcohol dehydrogenase-like"/>
    <property type="match status" value="1"/>
</dbReference>
<dbReference type="PANTHER" id="PTHR44019:SF8">
    <property type="entry name" value="POC1 CENTRIOLAR PROTEIN HOMOLOG"/>
    <property type="match status" value="1"/>
</dbReference>
<keyword evidence="1 3" id="KW-0853">WD repeat</keyword>
<sequence length="315" mass="36275">MRVFTLLFFFSFYILFAKEIVPYRYITASEAVSDFVKAGEILVIGTKEGIIDIYDLKSNTIIDKIVLKKQTNILGDEIGVLIPSVDYLNGKLVFVSRKLNTYGELYVYEEKKLIKILDTSEKITFEKIKFVDANRIIINTMGNELILFDIKKKKFLYRKQLNLASFSDFVLSEDKKYLYTADETPLINKIEINSGNIVEQYQQANKRDIFSVDYKNGLLLSGGKDSRVVLYKTPSEYKITMGEFFIYSVGLNPDATKAAFTKNENDEISVIDSKTLKELYLLKGHQTTIIEIDFYAPNELITADEGNRLMFWKLN</sequence>
<dbReference type="AlphaFoldDB" id="A0AAJ4DMC7"/>
<feature type="repeat" description="WD" evidence="3">
    <location>
        <begin position="282"/>
        <end position="315"/>
    </location>
</feature>
<dbReference type="PANTHER" id="PTHR44019">
    <property type="entry name" value="WD REPEAT-CONTAINING PROTEIN 55"/>
    <property type="match status" value="1"/>
</dbReference>
<dbReference type="InterPro" id="IPR015943">
    <property type="entry name" value="WD40/YVTN_repeat-like_dom_sf"/>
</dbReference>
<dbReference type="PROSITE" id="PS50294">
    <property type="entry name" value="WD_REPEATS_REGION"/>
    <property type="match status" value="1"/>
</dbReference>
<evidence type="ECO:0000313" key="4">
    <source>
        <dbReference type="EMBL" id="QFR42997.1"/>
    </source>
</evidence>
<dbReference type="InterPro" id="IPR050505">
    <property type="entry name" value="WDR55/POC1"/>
</dbReference>
<dbReference type="Proteomes" id="UP000326061">
    <property type="component" value="Chromosome"/>
</dbReference>
<dbReference type="EMBL" id="CP041166">
    <property type="protein sequence ID" value="QFR42997.1"/>
    <property type="molecule type" value="Genomic_DNA"/>
</dbReference>
<dbReference type="InterPro" id="IPR001680">
    <property type="entry name" value="WD40_rpt"/>
</dbReference>
<name>A0AAJ4DMC7_9BACT</name>
<dbReference type="Gene3D" id="2.130.10.10">
    <property type="entry name" value="YVTN repeat-like/Quinoprotein amine dehydrogenase"/>
    <property type="match status" value="1"/>
</dbReference>
<proteinExistence type="predicted"/>
<evidence type="ECO:0000256" key="1">
    <source>
        <dbReference type="ARBA" id="ARBA00022574"/>
    </source>
</evidence>